<gene>
    <name evidence="1" type="ORF">BG57_30540</name>
</gene>
<dbReference type="AlphaFoldDB" id="A0A069NBB8"/>
<comment type="caution">
    <text evidence="1">The sequence shown here is derived from an EMBL/GenBank/DDBJ whole genome shotgun (WGS) entry which is preliminary data.</text>
</comment>
<reference evidence="1 2" key="1">
    <citation type="submission" date="2014-03" db="EMBL/GenBank/DDBJ databases">
        <title>Draft Genome Sequences of Four Burkholderia Strains.</title>
        <authorList>
            <person name="Liu X.Y."/>
            <person name="Li C.X."/>
            <person name="Xu J.H."/>
        </authorList>
    </citation>
    <scope>NUCLEOTIDE SEQUENCE [LARGE SCALE GENOMIC DNA]</scope>
    <source>
        <strain evidence="1 2">R27</strain>
    </source>
</reference>
<organism evidence="1 2">
    <name type="scientific">Caballeronia grimmiae</name>
    <dbReference type="NCBI Taxonomy" id="1071679"/>
    <lineage>
        <taxon>Bacteria</taxon>
        <taxon>Pseudomonadati</taxon>
        <taxon>Pseudomonadota</taxon>
        <taxon>Betaproteobacteria</taxon>
        <taxon>Burkholderiales</taxon>
        <taxon>Burkholderiaceae</taxon>
        <taxon>Caballeronia</taxon>
    </lineage>
</organism>
<proteinExistence type="predicted"/>
<name>A0A069NBB8_9BURK</name>
<accession>A0A069NBB8</accession>
<dbReference type="EMBL" id="JFHE01000075">
    <property type="protein sequence ID" value="KDR25412.1"/>
    <property type="molecule type" value="Genomic_DNA"/>
</dbReference>
<dbReference type="Proteomes" id="UP000027439">
    <property type="component" value="Unassembled WGS sequence"/>
</dbReference>
<sequence>MHARPFAKRGRAKRIEPDRFAVQAQFLLDGRGGDTLLEALLRGEFFYRDSPRRARGGAFVQRGVVRKVDSIRWQRRAPRIARLVVLAPAMYLPDAFVEPMRVDRQRVVLCELRQLAFELAADRRRLEPAALYD</sequence>
<evidence type="ECO:0000313" key="2">
    <source>
        <dbReference type="Proteomes" id="UP000027439"/>
    </source>
</evidence>
<dbReference type="STRING" id="1071679.BG57_30540"/>
<protein>
    <submittedName>
        <fullName evidence="1">Uncharacterized protein</fullName>
    </submittedName>
</protein>
<evidence type="ECO:0000313" key="1">
    <source>
        <dbReference type="EMBL" id="KDR25412.1"/>
    </source>
</evidence>